<evidence type="ECO:0000313" key="1">
    <source>
        <dbReference type="EMBL" id="AYF02040.1"/>
    </source>
</evidence>
<proteinExistence type="predicted"/>
<evidence type="ECO:0000313" key="2">
    <source>
        <dbReference type="Proteomes" id="UP000272010"/>
    </source>
</evidence>
<organism evidence="1 2">
    <name type="scientific">Paracoccus yeei</name>
    <dbReference type="NCBI Taxonomy" id="147645"/>
    <lineage>
        <taxon>Bacteria</taxon>
        <taxon>Pseudomonadati</taxon>
        <taxon>Pseudomonadota</taxon>
        <taxon>Alphaproteobacteria</taxon>
        <taxon>Rhodobacterales</taxon>
        <taxon>Paracoccaceae</taxon>
        <taxon>Paracoccus</taxon>
    </lineage>
</organism>
<sequence>MGHGDPSCLRHRSDRFCWWPGLPLGSPRLYWPRLGTAYRTSG</sequence>
<gene>
    <name evidence="1" type="ORF">PY32053_02442</name>
</gene>
<dbReference type="EMBL" id="CP031078">
    <property type="protein sequence ID" value="AYF02040.1"/>
    <property type="molecule type" value="Genomic_DNA"/>
</dbReference>
<dbReference type="Proteomes" id="UP000272010">
    <property type="component" value="Chromosome"/>
</dbReference>
<reference evidence="2" key="1">
    <citation type="submission" date="2018-07" db="EMBL/GenBank/DDBJ databases">
        <title>Genome Structure of the Opportunistic Pathogen Paracoccus yeei (Alphaproteobacteria) and Identification of Putative Virulence Factors.</title>
        <authorList>
            <person name="Lasek R."/>
            <person name="Szuplewska M."/>
            <person name="Mitura M."/>
            <person name="Decewicz P."/>
            <person name="Chmielowska C."/>
            <person name="Pawlot A."/>
            <person name="Sentkowska D."/>
            <person name="Czarnecki J."/>
            <person name="Bartosik D."/>
        </authorList>
    </citation>
    <scope>NUCLEOTIDE SEQUENCE [LARGE SCALE GENOMIC DNA]</scope>
    <source>
        <strain evidence="2">CCUG 32053</strain>
    </source>
</reference>
<name>A0A386UPL8_9RHOB</name>
<dbReference type="AlphaFoldDB" id="A0A386UPL8"/>
<accession>A0A386UPL8</accession>
<protein>
    <submittedName>
        <fullName evidence="1">Uncharacterized protein</fullName>
    </submittedName>
</protein>